<feature type="compositionally biased region" description="Low complexity" evidence="1">
    <location>
        <begin position="349"/>
        <end position="361"/>
    </location>
</feature>
<sequence length="382" mass="40680">RKRQAEEEAEKKRQAEEEAERKRQAEEEAERKRQAVEEAEKKRQAEEEAKKKRQVEKEAEARREAGVNIHDSVKAQESERDKGARFLKLLSSRAEDLESYVIAAKAQILNSCLSEGATSTTCRDALSHLQAAVSSLTVAIATLSEELGVEYEAPEVPARKGYEAGQEATEALGSQLTTEEEAMVIELRGLWTWVGTALLIAAAGFGRGMRGTSKSKDEKGSAREDDGKRREVDQRGGTQSTSAEKPQDGATPDTALPQGADRHSAPGLVRRAAAANAEPKTSPPAPMKHSFGGPPAPGAGAPSPLLFGAAPARPGVTGAAACQPSQTVLLNQGRNGSSPGGPPSRLGHSISSADRSAAAEAAKGENTDFSDELRNPFLQRWS</sequence>
<comment type="caution">
    <text evidence="2">The sequence shown here is derived from an EMBL/GenBank/DDBJ whole genome shotgun (WGS) entry which is preliminary data.</text>
</comment>
<organism evidence="2 3">
    <name type="scientific">Trypanosoma conorhini</name>
    <dbReference type="NCBI Taxonomy" id="83891"/>
    <lineage>
        <taxon>Eukaryota</taxon>
        <taxon>Discoba</taxon>
        <taxon>Euglenozoa</taxon>
        <taxon>Kinetoplastea</taxon>
        <taxon>Metakinetoplastina</taxon>
        <taxon>Trypanosomatida</taxon>
        <taxon>Trypanosomatidae</taxon>
        <taxon>Trypanosoma</taxon>
    </lineage>
</organism>
<feature type="region of interest" description="Disordered" evidence="1">
    <location>
        <begin position="207"/>
        <end position="382"/>
    </location>
</feature>
<feature type="compositionally biased region" description="Basic and acidic residues" evidence="1">
    <location>
        <begin position="214"/>
        <end position="234"/>
    </location>
</feature>
<gene>
    <name evidence="2" type="ORF">Tco025E_05194</name>
</gene>
<name>A0A3R7NC81_9TRYP</name>
<feature type="compositionally biased region" description="Polar residues" evidence="1">
    <location>
        <begin position="323"/>
        <end position="335"/>
    </location>
</feature>
<dbReference type="GeneID" id="40318805"/>
<dbReference type="AlphaFoldDB" id="A0A3R7NC81"/>
<dbReference type="RefSeq" id="XP_029227800.1">
    <property type="nucleotide sequence ID" value="XM_029372095.1"/>
</dbReference>
<dbReference type="EMBL" id="MKKU01000294">
    <property type="protein sequence ID" value="RNF16428.1"/>
    <property type="molecule type" value="Genomic_DNA"/>
</dbReference>
<accession>A0A3R7NC81</accession>
<reference evidence="2 3" key="1">
    <citation type="journal article" date="2018" name="BMC Genomics">
        <title>Genomic comparison of Trypanosoma conorhini and Trypanosoma rangeli to Trypanosoma cruzi strains of high and low virulence.</title>
        <authorList>
            <person name="Bradwell K.R."/>
            <person name="Koparde V.N."/>
            <person name="Matveyev A.V."/>
            <person name="Serrano M.G."/>
            <person name="Alves J.M."/>
            <person name="Parikh H."/>
            <person name="Huang B."/>
            <person name="Lee V."/>
            <person name="Espinosa-Alvarez O."/>
            <person name="Ortiz P.A."/>
            <person name="Costa-Martins A.G."/>
            <person name="Teixeira M.M."/>
            <person name="Buck G.A."/>
        </authorList>
    </citation>
    <scope>NUCLEOTIDE SEQUENCE [LARGE SCALE GENOMIC DNA]</scope>
    <source>
        <strain evidence="2 3">025E</strain>
    </source>
</reference>
<keyword evidence="3" id="KW-1185">Reference proteome</keyword>
<feature type="region of interest" description="Disordered" evidence="1">
    <location>
        <begin position="1"/>
        <end position="80"/>
    </location>
</feature>
<dbReference type="Proteomes" id="UP000284403">
    <property type="component" value="Unassembled WGS sequence"/>
</dbReference>
<protein>
    <submittedName>
        <fullName evidence="2">Uncharacterized protein</fullName>
    </submittedName>
</protein>
<feature type="compositionally biased region" description="Basic and acidic residues" evidence="1">
    <location>
        <begin position="362"/>
        <end position="374"/>
    </location>
</feature>
<evidence type="ECO:0000313" key="2">
    <source>
        <dbReference type="EMBL" id="RNF16428.1"/>
    </source>
</evidence>
<feature type="non-terminal residue" evidence="2">
    <location>
        <position position="1"/>
    </location>
</feature>
<feature type="compositionally biased region" description="Low complexity" evidence="1">
    <location>
        <begin position="290"/>
        <end position="312"/>
    </location>
</feature>
<dbReference type="OrthoDB" id="252116at2759"/>
<proteinExistence type="predicted"/>
<evidence type="ECO:0000313" key="3">
    <source>
        <dbReference type="Proteomes" id="UP000284403"/>
    </source>
</evidence>
<evidence type="ECO:0000256" key="1">
    <source>
        <dbReference type="SAM" id="MobiDB-lite"/>
    </source>
</evidence>